<evidence type="ECO:0000256" key="4">
    <source>
        <dbReference type="SAM" id="MobiDB-lite"/>
    </source>
</evidence>
<dbReference type="GO" id="GO:0006887">
    <property type="term" value="P:exocytosis"/>
    <property type="evidence" value="ECO:0007669"/>
    <property type="project" value="UniProtKB-KW"/>
</dbReference>
<comment type="caution">
    <text evidence="6">The sequence shown here is derived from an EMBL/GenBank/DDBJ whole genome shotgun (WGS) entry which is preliminary data.</text>
</comment>
<dbReference type="PANTHER" id="PTHR12542:SF142">
    <property type="entry name" value="EXOCYST SUBUNIT EXO70 FAMILY PROTEIN"/>
    <property type="match status" value="1"/>
</dbReference>
<feature type="region of interest" description="Disordered" evidence="4">
    <location>
        <begin position="47"/>
        <end position="71"/>
    </location>
</feature>
<evidence type="ECO:0000313" key="6">
    <source>
        <dbReference type="EMBL" id="KAK1282673.1"/>
    </source>
</evidence>
<dbReference type="PANTHER" id="PTHR12542">
    <property type="entry name" value="EXOCYST COMPLEX PROTEIN EXO70"/>
    <property type="match status" value="1"/>
</dbReference>
<dbReference type="AlphaFoldDB" id="A0AAV9C0M5"/>
<dbReference type="GO" id="GO:0005546">
    <property type="term" value="F:phosphatidylinositol-4,5-bisphosphate binding"/>
    <property type="evidence" value="ECO:0007669"/>
    <property type="project" value="InterPro"/>
</dbReference>
<sequence length="654" mass="72248">MAAAAATAVDGDERVMAAAQQILMSLGTSDETMKKDMLFILKSLGTSSSSADDRFSSISTSSDPPPAPSDADLRLDAAANLILRWDSSPGSLPWDDSPDEASAYLSAVDDVISAVEDGFGGDRAESLLQQAMQRLEDELRHLLVRNTVPLDIDRLYGSIRRLSLSFAASTADDISTVDDFESSSIDDGRSTLDHRVSGSDDFSAVDLMLPGSVDDLQAIADRMIRAGYGMECLQAYASVRRGVIDESLQVLGVDRLSIEEVQRIEWRSLDERMKKWVRAVKVSVRVLLAGERRLCDLVFADADSEACFAETAKGCVIQLLNFGEAVSVGRRSSEKLFRILDMYDALNDVLGDLQGLFLGETGDFLLEEAEKILEGLGDAARGTFAEFESAVKNETSRKPIQGGEIHPLSRYVMNYVKLLVDYSDSLNQLLEDQRLDGDNSGDGDGDGDENAQCTPLGRRLLSLISYLETNLDEKSKLYEDAAMGYIFLMNNVLYIVKKVKDSDLRTVLGDHWVRTRRGQVRQYATAYLRASWTKVLSYLKDEGIGSGGSSSSVSKVALKERFKSFNAGFEEVYRIQTAWKVPDEQLREELRISISEKVIPAYRSFLGRFGSHLEGGRHAGKYIKYTPDDLENHLSDLFEGSPGLMNHPRRKLSS</sequence>
<dbReference type="InterPro" id="IPR016159">
    <property type="entry name" value="Cullin_repeat-like_dom_sf"/>
</dbReference>
<evidence type="ECO:0000259" key="5">
    <source>
        <dbReference type="Pfam" id="PF03081"/>
    </source>
</evidence>
<feature type="region of interest" description="Disordered" evidence="4">
    <location>
        <begin position="433"/>
        <end position="452"/>
    </location>
</feature>
<dbReference type="Pfam" id="PF20669">
    <property type="entry name" value="Exo70_N"/>
    <property type="match status" value="1"/>
</dbReference>
<dbReference type="InterPro" id="IPR046364">
    <property type="entry name" value="Exo70_C"/>
</dbReference>
<comment type="function">
    <text evidence="3">Component of the exocyst complex.</text>
</comment>
<comment type="similarity">
    <text evidence="1 3">Belongs to the EXO70 family.</text>
</comment>
<accession>A0AAV9C0M5</accession>
<evidence type="ECO:0000313" key="7">
    <source>
        <dbReference type="Proteomes" id="UP001180020"/>
    </source>
</evidence>
<dbReference type="InterPro" id="IPR004140">
    <property type="entry name" value="Exo70"/>
</dbReference>
<reference evidence="6" key="2">
    <citation type="submission" date="2023-06" db="EMBL/GenBank/DDBJ databases">
        <authorList>
            <person name="Ma L."/>
            <person name="Liu K.-W."/>
            <person name="Li Z."/>
            <person name="Hsiao Y.-Y."/>
            <person name="Qi Y."/>
            <person name="Fu T."/>
            <person name="Tang G."/>
            <person name="Zhang D."/>
            <person name="Sun W.-H."/>
            <person name="Liu D.-K."/>
            <person name="Li Y."/>
            <person name="Chen G.-Z."/>
            <person name="Liu X.-D."/>
            <person name="Liao X.-Y."/>
            <person name="Jiang Y.-T."/>
            <person name="Yu X."/>
            <person name="Hao Y."/>
            <person name="Huang J."/>
            <person name="Zhao X.-W."/>
            <person name="Ke S."/>
            <person name="Chen Y.-Y."/>
            <person name="Wu W.-L."/>
            <person name="Hsu J.-L."/>
            <person name="Lin Y.-F."/>
            <person name="Huang M.-D."/>
            <person name="Li C.-Y."/>
            <person name="Huang L."/>
            <person name="Wang Z.-W."/>
            <person name="Zhao X."/>
            <person name="Zhong W.-Y."/>
            <person name="Peng D.-H."/>
            <person name="Ahmad S."/>
            <person name="Lan S."/>
            <person name="Zhang J.-S."/>
            <person name="Tsai W.-C."/>
            <person name="Van De Peer Y."/>
            <person name="Liu Z.-J."/>
        </authorList>
    </citation>
    <scope>NUCLEOTIDE SEQUENCE</scope>
    <source>
        <strain evidence="6">CP</strain>
        <tissue evidence="6">Leaves</tissue>
    </source>
</reference>
<dbReference type="EMBL" id="JAUJYO010000022">
    <property type="protein sequence ID" value="KAK1282673.1"/>
    <property type="molecule type" value="Genomic_DNA"/>
</dbReference>
<dbReference type="Gene3D" id="1.20.1280.170">
    <property type="entry name" value="Exocyst complex component Exo70"/>
    <property type="match status" value="1"/>
</dbReference>
<dbReference type="Pfam" id="PF03081">
    <property type="entry name" value="Exo70_C"/>
    <property type="match status" value="1"/>
</dbReference>
<dbReference type="GO" id="GO:0015031">
    <property type="term" value="P:protein transport"/>
    <property type="evidence" value="ECO:0007669"/>
    <property type="project" value="UniProtKB-KW"/>
</dbReference>
<keyword evidence="7" id="KW-1185">Reference proteome</keyword>
<evidence type="ECO:0000256" key="1">
    <source>
        <dbReference type="ARBA" id="ARBA00006756"/>
    </source>
</evidence>
<proteinExistence type="inferred from homology"/>
<feature type="compositionally biased region" description="Acidic residues" evidence="4">
    <location>
        <begin position="439"/>
        <end position="449"/>
    </location>
</feature>
<evidence type="ECO:0000256" key="3">
    <source>
        <dbReference type="RuleBase" id="RU365026"/>
    </source>
</evidence>
<keyword evidence="2 3" id="KW-0813">Transport</keyword>
<keyword evidence="3" id="KW-0268">Exocytosis</keyword>
<keyword evidence="3" id="KW-0653">Protein transport</keyword>
<dbReference type="SUPFAM" id="SSF74788">
    <property type="entry name" value="Cullin repeat-like"/>
    <property type="match status" value="1"/>
</dbReference>
<evidence type="ECO:0000256" key="2">
    <source>
        <dbReference type="ARBA" id="ARBA00022448"/>
    </source>
</evidence>
<protein>
    <recommendedName>
        <fullName evidence="3">Exocyst subunit Exo70 family protein</fullName>
    </recommendedName>
</protein>
<organism evidence="6 7">
    <name type="scientific">Acorus calamus</name>
    <name type="common">Sweet flag</name>
    <dbReference type="NCBI Taxonomy" id="4465"/>
    <lineage>
        <taxon>Eukaryota</taxon>
        <taxon>Viridiplantae</taxon>
        <taxon>Streptophyta</taxon>
        <taxon>Embryophyta</taxon>
        <taxon>Tracheophyta</taxon>
        <taxon>Spermatophyta</taxon>
        <taxon>Magnoliopsida</taxon>
        <taxon>Liliopsida</taxon>
        <taxon>Acoraceae</taxon>
        <taxon>Acorus</taxon>
    </lineage>
</organism>
<feature type="domain" description="Exocyst complex subunit Exo70 C-terminal" evidence="5">
    <location>
        <begin position="274"/>
        <end position="636"/>
    </location>
</feature>
<feature type="compositionally biased region" description="Low complexity" evidence="4">
    <location>
        <begin position="47"/>
        <end position="62"/>
    </location>
</feature>
<name>A0AAV9C0M5_ACOCL</name>
<dbReference type="Proteomes" id="UP001180020">
    <property type="component" value="Unassembled WGS sequence"/>
</dbReference>
<gene>
    <name evidence="6" type="ORF">QJS10_CPB22g00655</name>
</gene>
<dbReference type="GO" id="GO:0000145">
    <property type="term" value="C:exocyst"/>
    <property type="evidence" value="ECO:0007669"/>
    <property type="project" value="InterPro"/>
</dbReference>
<reference evidence="6" key="1">
    <citation type="journal article" date="2023" name="Nat. Commun.">
        <title>Diploid and tetraploid genomes of Acorus and the evolution of monocots.</title>
        <authorList>
            <person name="Ma L."/>
            <person name="Liu K.W."/>
            <person name="Li Z."/>
            <person name="Hsiao Y.Y."/>
            <person name="Qi Y."/>
            <person name="Fu T."/>
            <person name="Tang G.D."/>
            <person name="Zhang D."/>
            <person name="Sun W.H."/>
            <person name="Liu D.K."/>
            <person name="Li Y."/>
            <person name="Chen G.Z."/>
            <person name="Liu X.D."/>
            <person name="Liao X.Y."/>
            <person name="Jiang Y.T."/>
            <person name="Yu X."/>
            <person name="Hao Y."/>
            <person name="Huang J."/>
            <person name="Zhao X.W."/>
            <person name="Ke S."/>
            <person name="Chen Y.Y."/>
            <person name="Wu W.L."/>
            <person name="Hsu J.L."/>
            <person name="Lin Y.F."/>
            <person name="Huang M.D."/>
            <person name="Li C.Y."/>
            <person name="Huang L."/>
            <person name="Wang Z.W."/>
            <person name="Zhao X."/>
            <person name="Zhong W.Y."/>
            <person name="Peng D.H."/>
            <person name="Ahmad S."/>
            <person name="Lan S."/>
            <person name="Zhang J.S."/>
            <person name="Tsai W.C."/>
            <person name="Van de Peer Y."/>
            <person name="Liu Z.J."/>
        </authorList>
    </citation>
    <scope>NUCLEOTIDE SEQUENCE</scope>
    <source>
        <strain evidence="6">CP</strain>
    </source>
</reference>
<dbReference type="FunFam" id="1.20.1280.170:FF:000003">
    <property type="entry name" value="Exocyst subunit Exo70 family protein"/>
    <property type="match status" value="1"/>
</dbReference>